<dbReference type="RefSeq" id="WP_007694853.1">
    <property type="nucleotide sequence ID" value="NZ_AJRK01000062.1"/>
</dbReference>
<name>M0LTK6_9EURY</name>
<dbReference type="EMBL" id="AOMB01000039">
    <property type="protein sequence ID" value="EMA36776.1"/>
    <property type="molecule type" value="Genomic_DNA"/>
</dbReference>
<proteinExistence type="predicted"/>
<organism evidence="1 2">
    <name type="scientific">Halococcus hamelinensis 100A6</name>
    <dbReference type="NCBI Taxonomy" id="1132509"/>
    <lineage>
        <taxon>Archaea</taxon>
        <taxon>Methanobacteriati</taxon>
        <taxon>Methanobacteriota</taxon>
        <taxon>Stenosarchaea group</taxon>
        <taxon>Halobacteria</taxon>
        <taxon>Halobacteriales</taxon>
        <taxon>Halococcaceae</taxon>
        <taxon>Halococcus</taxon>
    </lineage>
</organism>
<evidence type="ECO:0008006" key="3">
    <source>
        <dbReference type="Google" id="ProtNLM"/>
    </source>
</evidence>
<comment type="caution">
    <text evidence="1">The sequence shown here is derived from an EMBL/GenBank/DDBJ whole genome shotgun (WGS) entry which is preliminary data.</text>
</comment>
<dbReference type="Proteomes" id="UP000011566">
    <property type="component" value="Unassembled WGS sequence"/>
</dbReference>
<sequence>MESMADQQFEYRVEPVFLSPTELRNEQYKIQDLLNELAEEGWVYEDTAVVDPSSLLIFFRQPIES</sequence>
<protein>
    <recommendedName>
        <fullName evidence="3">DUF4177 domain-containing protein</fullName>
    </recommendedName>
</protein>
<gene>
    <name evidence="1" type="ORF">C447_13734</name>
</gene>
<evidence type="ECO:0000313" key="1">
    <source>
        <dbReference type="EMBL" id="EMA36776.1"/>
    </source>
</evidence>
<dbReference type="OrthoDB" id="261828at2157"/>
<evidence type="ECO:0000313" key="2">
    <source>
        <dbReference type="Proteomes" id="UP000011566"/>
    </source>
</evidence>
<dbReference type="AlphaFoldDB" id="M0LTK6"/>
<keyword evidence="2" id="KW-1185">Reference proteome</keyword>
<accession>M0LTK6</accession>
<reference evidence="1 2" key="1">
    <citation type="journal article" date="2014" name="PLoS Genet.">
        <title>Phylogenetically driven sequencing of extremely halophilic archaea reveals strategies for static and dynamic osmo-response.</title>
        <authorList>
            <person name="Becker E.A."/>
            <person name="Seitzer P.M."/>
            <person name="Tritt A."/>
            <person name="Larsen D."/>
            <person name="Krusor M."/>
            <person name="Yao A.I."/>
            <person name="Wu D."/>
            <person name="Madern D."/>
            <person name="Eisen J.A."/>
            <person name="Darling A.E."/>
            <person name="Facciotti M.T."/>
        </authorList>
    </citation>
    <scope>NUCLEOTIDE SEQUENCE [LARGE SCALE GENOMIC DNA]</scope>
    <source>
        <strain evidence="1 2">100A6</strain>
    </source>
</reference>